<proteinExistence type="predicted"/>
<reference evidence="2 3" key="1">
    <citation type="submission" date="2024-03" db="EMBL/GenBank/DDBJ databases">
        <title>The Acrasis kona genome and developmental transcriptomes reveal deep origins of eukaryotic multicellular pathways.</title>
        <authorList>
            <person name="Sheikh S."/>
            <person name="Fu C.-J."/>
            <person name="Brown M.W."/>
            <person name="Baldauf S.L."/>
        </authorList>
    </citation>
    <scope>NUCLEOTIDE SEQUENCE [LARGE SCALE GENOMIC DNA]</scope>
    <source>
        <strain evidence="2 3">ATCC MYA-3509</strain>
    </source>
</reference>
<dbReference type="Gene3D" id="1.20.1280.50">
    <property type="match status" value="1"/>
</dbReference>
<evidence type="ECO:0000313" key="2">
    <source>
        <dbReference type="EMBL" id="KAL0488770.1"/>
    </source>
</evidence>
<dbReference type="EMBL" id="JAOPGA020001475">
    <property type="protein sequence ID" value="KAL0488770.1"/>
    <property type="molecule type" value="Genomic_DNA"/>
</dbReference>
<keyword evidence="3" id="KW-1185">Reference proteome</keyword>
<dbReference type="Proteomes" id="UP001431209">
    <property type="component" value="Unassembled WGS sequence"/>
</dbReference>
<comment type="caution">
    <text evidence="2">The sequence shown here is derived from an EMBL/GenBank/DDBJ whole genome shotgun (WGS) entry which is preliminary data.</text>
</comment>
<feature type="region of interest" description="Disordered" evidence="1">
    <location>
        <begin position="77"/>
        <end position="109"/>
    </location>
</feature>
<name>A0AAW2ZH51_9EUKA</name>
<protein>
    <submittedName>
        <fullName evidence="2">Scon-2</fullName>
    </submittedName>
</protein>
<evidence type="ECO:0000256" key="1">
    <source>
        <dbReference type="SAM" id="MobiDB-lite"/>
    </source>
</evidence>
<sequence>MKLATYVGPKLLNVKNSDEIETVHLDCFDMYATNPCQCMFHETIHRLTYDDEVLIKEKVLTWQKMCTKMRNLEKANKTQISEAQSGEVVGKKRKRPSPKPKKFKARESNEIEEQDDPFLLNLSKDVWTVVFIYLDHTEMYKIMSSCKSFYSLCNMNVVWSEMCNQHVSPHFEQIRNDYFPALNDYYTLYKNTFNKVCTVCRKFCGHDEYKIHRFYYTGTIVCEQCRKLPEYKIISKTDIKSKLKLKDSDIAVARCCKKPNPFRRSTPTYRYLLGQINYIYRVKMVEEAKRYLTQYVPDKNDADAADRYLSAMMKEPDTVLHDALSNTSAVSWPALKDDFVSFCNKK</sequence>
<organism evidence="2 3">
    <name type="scientific">Acrasis kona</name>
    <dbReference type="NCBI Taxonomy" id="1008807"/>
    <lineage>
        <taxon>Eukaryota</taxon>
        <taxon>Discoba</taxon>
        <taxon>Heterolobosea</taxon>
        <taxon>Tetramitia</taxon>
        <taxon>Eutetramitia</taxon>
        <taxon>Acrasidae</taxon>
        <taxon>Acrasis</taxon>
    </lineage>
</organism>
<accession>A0AAW2ZH51</accession>
<dbReference type="AlphaFoldDB" id="A0AAW2ZH51"/>
<evidence type="ECO:0000313" key="3">
    <source>
        <dbReference type="Proteomes" id="UP001431209"/>
    </source>
</evidence>
<gene>
    <name evidence="2" type="ORF">AKO1_003873</name>
</gene>
<dbReference type="SUPFAM" id="SSF81383">
    <property type="entry name" value="F-box domain"/>
    <property type="match status" value="1"/>
</dbReference>
<feature type="compositionally biased region" description="Basic residues" evidence="1">
    <location>
        <begin position="91"/>
        <end position="104"/>
    </location>
</feature>
<dbReference type="InterPro" id="IPR036047">
    <property type="entry name" value="F-box-like_dom_sf"/>
</dbReference>